<reference evidence="1" key="1">
    <citation type="submission" date="2022-04" db="EMBL/GenBank/DDBJ databases">
        <title>Paenibacillus mangrovi sp. nov., a novel endophytic bacterium isolated from bark of Kandelia candel.</title>
        <authorList>
            <person name="Tuo L."/>
        </authorList>
    </citation>
    <scope>NUCLEOTIDE SEQUENCE</scope>
    <source>
        <strain evidence="1">KQZ6P-2</strain>
    </source>
</reference>
<gene>
    <name evidence="1" type="ORF">MUG84_23430</name>
</gene>
<evidence type="ECO:0000313" key="2">
    <source>
        <dbReference type="Proteomes" id="UP001139347"/>
    </source>
</evidence>
<name>A0A9X2B778_9BACL</name>
<protein>
    <submittedName>
        <fullName evidence="1">Uncharacterized protein</fullName>
    </submittedName>
</protein>
<organism evidence="1 2">
    <name type="scientific">Paenibacillus mangrovi</name>
    <dbReference type="NCBI Taxonomy" id="2931978"/>
    <lineage>
        <taxon>Bacteria</taxon>
        <taxon>Bacillati</taxon>
        <taxon>Bacillota</taxon>
        <taxon>Bacilli</taxon>
        <taxon>Bacillales</taxon>
        <taxon>Paenibacillaceae</taxon>
        <taxon>Paenibacillus</taxon>
    </lineage>
</organism>
<keyword evidence="2" id="KW-1185">Reference proteome</keyword>
<sequence>MVLSEIQQEALDQARKHGGKLIRWEQGGYWTYAEAIPEQEHPSSGASALDWYCTTNTIFALVRRGYMIMDDWKNCSLMDRYVQD</sequence>
<dbReference type="RefSeq" id="WP_244729626.1">
    <property type="nucleotide sequence ID" value="NZ_JALIRP010000013.1"/>
</dbReference>
<evidence type="ECO:0000313" key="1">
    <source>
        <dbReference type="EMBL" id="MCJ8014642.1"/>
    </source>
</evidence>
<proteinExistence type="predicted"/>
<accession>A0A9X2B778</accession>
<dbReference type="EMBL" id="JALIRP010000013">
    <property type="protein sequence ID" value="MCJ8014642.1"/>
    <property type="molecule type" value="Genomic_DNA"/>
</dbReference>
<dbReference type="AlphaFoldDB" id="A0A9X2B778"/>
<comment type="caution">
    <text evidence="1">The sequence shown here is derived from an EMBL/GenBank/DDBJ whole genome shotgun (WGS) entry which is preliminary data.</text>
</comment>
<dbReference type="Proteomes" id="UP001139347">
    <property type="component" value="Unassembled WGS sequence"/>
</dbReference>